<name>A0ABD2NR94_9CUCU</name>
<reference evidence="1 2" key="1">
    <citation type="journal article" date="2021" name="BMC Biol.">
        <title>Horizontally acquired antibacterial genes associated with adaptive radiation of ladybird beetles.</title>
        <authorList>
            <person name="Li H.S."/>
            <person name="Tang X.F."/>
            <person name="Huang Y.H."/>
            <person name="Xu Z.Y."/>
            <person name="Chen M.L."/>
            <person name="Du X.Y."/>
            <person name="Qiu B.Y."/>
            <person name="Chen P.T."/>
            <person name="Zhang W."/>
            <person name="Slipinski A."/>
            <person name="Escalona H.E."/>
            <person name="Waterhouse R.M."/>
            <person name="Zwick A."/>
            <person name="Pang H."/>
        </authorList>
    </citation>
    <scope>NUCLEOTIDE SEQUENCE [LARGE SCALE GENOMIC DNA]</scope>
    <source>
        <strain evidence="1">SYSU2018</strain>
    </source>
</reference>
<dbReference type="AlphaFoldDB" id="A0ABD2NR94"/>
<organism evidence="1 2">
    <name type="scientific">Cryptolaemus montrouzieri</name>
    <dbReference type="NCBI Taxonomy" id="559131"/>
    <lineage>
        <taxon>Eukaryota</taxon>
        <taxon>Metazoa</taxon>
        <taxon>Ecdysozoa</taxon>
        <taxon>Arthropoda</taxon>
        <taxon>Hexapoda</taxon>
        <taxon>Insecta</taxon>
        <taxon>Pterygota</taxon>
        <taxon>Neoptera</taxon>
        <taxon>Endopterygota</taxon>
        <taxon>Coleoptera</taxon>
        <taxon>Polyphaga</taxon>
        <taxon>Cucujiformia</taxon>
        <taxon>Coccinelloidea</taxon>
        <taxon>Coccinellidae</taxon>
        <taxon>Scymninae</taxon>
        <taxon>Scymnini</taxon>
        <taxon>Cryptolaemus</taxon>
    </lineage>
</organism>
<evidence type="ECO:0000313" key="1">
    <source>
        <dbReference type="EMBL" id="KAL3281012.1"/>
    </source>
</evidence>
<accession>A0ABD2NR94</accession>
<dbReference type="EMBL" id="JABFTP020000144">
    <property type="protein sequence ID" value="KAL3281012.1"/>
    <property type="molecule type" value="Genomic_DNA"/>
</dbReference>
<gene>
    <name evidence="1" type="ORF">HHI36_004236</name>
</gene>
<evidence type="ECO:0000313" key="2">
    <source>
        <dbReference type="Proteomes" id="UP001516400"/>
    </source>
</evidence>
<dbReference type="Proteomes" id="UP001516400">
    <property type="component" value="Unassembled WGS sequence"/>
</dbReference>
<comment type="caution">
    <text evidence="1">The sequence shown here is derived from an EMBL/GenBank/DDBJ whole genome shotgun (WGS) entry which is preliminary data.</text>
</comment>
<protein>
    <submittedName>
        <fullName evidence="1">Uncharacterized protein</fullName>
    </submittedName>
</protein>
<sequence length="131" mass="15213">MKTLFLRNMDALSIKEDVVEALKKTNKIKNETKYRPAANNTKTITLTIEEAVAEELLKSKNIRIGMVECEISIQIYVKKCFKCWAHDHEIKNNIANIRMVNVYAPTEESSEESKDDFYDKTCESILKHDRL</sequence>
<proteinExistence type="predicted"/>
<keyword evidence="2" id="KW-1185">Reference proteome</keyword>